<dbReference type="PANTHER" id="PTHR36124">
    <property type="match status" value="1"/>
</dbReference>
<name>A0ABN3Q1V5_9ACTN</name>
<dbReference type="PANTHER" id="PTHR36124:SF1">
    <property type="entry name" value="ER-BOUND OXYGENASE MPAB_MPAB'_RUBBER OXYGENASE CATALYTIC DOMAIN-CONTAINING PROTEIN"/>
    <property type="match status" value="1"/>
</dbReference>
<evidence type="ECO:0000313" key="4">
    <source>
        <dbReference type="Proteomes" id="UP001501447"/>
    </source>
</evidence>
<organism evidence="3 4">
    <name type="scientific">Streptomyces axinellae</name>
    <dbReference type="NCBI Taxonomy" id="552788"/>
    <lineage>
        <taxon>Bacteria</taxon>
        <taxon>Bacillati</taxon>
        <taxon>Actinomycetota</taxon>
        <taxon>Actinomycetes</taxon>
        <taxon>Kitasatosporales</taxon>
        <taxon>Streptomycetaceae</taxon>
        <taxon>Streptomyces</taxon>
    </lineage>
</organism>
<dbReference type="InterPro" id="IPR046366">
    <property type="entry name" value="MPAB"/>
</dbReference>
<gene>
    <name evidence="3" type="ORF">GCM10009863_21810</name>
</gene>
<proteinExistence type="predicted"/>
<feature type="domain" description="ER-bound oxygenase mpaB/mpaB'/Rubber oxygenase catalytic" evidence="2">
    <location>
        <begin position="3"/>
        <end position="132"/>
    </location>
</feature>
<dbReference type="EMBL" id="BAAARJ010000006">
    <property type="protein sequence ID" value="GAA2608031.1"/>
    <property type="molecule type" value="Genomic_DNA"/>
</dbReference>
<dbReference type="InterPro" id="IPR018713">
    <property type="entry name" value="MPAB/Lcp_cat_dom"/>
</dbReference>
<feature type="region of interest" description="Disordered" evidence="1">
    <location>
        <begin position="122"/>
        <end position="149"/>
    </location>
</feature>
<evidence type="ECO:0000313" key="3">
    <source>
        <dbReference type="EMBL" id="GAA2608031.1"/>
    </source>
</evidence>
<dbReference type="Proteomes" id="UP001501447">
    <property type="component" value="Unassembled WGS sequence"/>
</dbReference>
<dbReference type="Pfam" id="PF09995">
    <property type="entry name" value="MPAB_Lcp_cat"/>
    <property type="match status" value="1"/>
</dbReference>
<comment type="caution">
    <text evidence="3">The sequence shown here is derived from an EMBL/GenBank/DDBJ whole genome shotgun (WGS) entry which is preliminary data.</text>
</comment>
<evidence type="ECO:0000256" key="1">
    <source>
        <dbReference type="SAM" id="MobiDB-lite"/>
    </source>
</evidence>
<accession>A0ABN3Q1V5</accession>
<keyword evidence="4" id="KW-1185">Reference proteome</keyword>
<evidence type="ECO:0000259" key="2">
    <source>
        <dbReference type="Pfam" id="PF09995"/>
    </source>
</evidence>
<sequence>MEYVLACFTVCPLRFIDAHGHRPVTDDERATAYAFHRDLAAALGLPPSPAGGLAEVARRMDTCETRHFAPTEAARALWRSTSAGLPAARLPAPLAPLASAVTATLLDEPLRTALGVRRPPAPVRALATYAPGSRRRGPRTGRRDRPGGR</sequence>
<reference evidence="3 4" key="1">
    <citation type="journal article" date="2019" name="Int. J. Syst. Evol. Microbiol.">
        <title>The Global Catalogue of Microorganisms (GCM) 10K type strain sequencing project: providing services to taxonomists for standard genome sequencing and annotation.</title>
        <authorList>
            <consortium name="The Broad Institute Genomics Platform"/>
            <consortium name="The Broad Institute Genome Sequencing Center for Infectious Disease"/>
            <person name="Wu L."/>
            <person name="Ma J."/>
        </authorList>
    </citation>
    <scope>NUCLEOTIDE SEQUENCE [LARGE SCALE GENOMIC DNA]</scope>
    <source>
        <strain evidence="3 4">JCM 16373</strain>
    </source>
</reference>
<protein>
    <recommendedName>
        <fullName evidence="2">ER-bound oxygenase mpaB/mpaB'/Rubber oxygenase catalytic domain-containing protein</fullName>
    </recommendedName>
</protein>